<sequence>MTAQGVATHQPGDKANDVEREYRVL</sequence>
<organism evidence="2 3">
    <name type="scientific">Senna tora</name>
    <dbReference type="NCBI Taxonomy" id="362788"/>
    <lineage>
        <taxon>Eukaryota</taxon>
        <taxon>Viridiplantae</taxon>
        <taxon>Streptophyta</taxon>
        <taxon>Embryophyta</taxon>
        <taxon>Tracheophyta</taxon>
        <taxon>Spermatophyta</taxon>
        <taxon>Magnoliopsida</taxon>
        <taxon>eudicotyledons</taxon>
        <taxon>Gunneridae</taxon>
        <taxon>Pentapetalae</taxon>
        <taxon>rosids</taxon>
        <taxon>fabids</taxon>
        <taxon>Fabales</taxon>
        <taxon>Fabaceae</taxon>
        <taxon>Caesalpinioideae</taxon>
        <taxon>Cassia clade</taxon>
        <taxon>Senna</taxon>
    </lineage>
</organism>
<reference evidence="2" key="1">
    <citation type="submission" date="2020-09" db="EMBL/GenBank/DDBJ databases">
        <title>Genome-Enabled Discovery of Anthraquinone Biosynthesis in Senna tora.</title>
        <authorList>
            <person name="Kang S.-H."/>
            <person name="Pandey R.P."/>
            <person name="Lee C.-M."/>
            <person name="Sim J.-S."/>
            <person name="Jeong J.-T."/>
            <person name="Choi B.-S."/>
            <person name="Jung M."/>
            <person name="Ginzburg D."/>
            <person name="Zhao K."/>
            <person name="Won S.Y."/>
            <person name="Oh T.-J."/>
            <person name="Yu Y."/>
            <person name="Kim N.-H."/>
            <person name="Lee O.R."/>
            <person name="Lee T.-H."/>
            <person name="Bashyal P."/>
            <person name="Kim T.-S."/>
            <person name="Lee W.-H."/>
            <person name="Kawkins C."/>
            <person name="Kim C.-K."/>
            <person name="Kim J.S."/>
            <person name="Ahn B.O."/>
            <person name="Rhee S.Y."/>
            <person name="Sohng J.K."/>
        </authorList>
    </citation>
    <scope>NUCLEOTIDE SEQUENCE</scope>
    <source>
        <tissue evidence="2">Leaf</tissue>
    </source>
</reference>
<evidence type="ECO:0000313" key="2">
    <source>
        <dbReference type="EMBL" id="KAF7841454.1"/>
    </source>
</evidence>
<comment type="caution">
    <text evidence="2">The sequence shown here is derived from an EMBL/GenBank/DDBJ whole genome shotgun (WGS) entry which is preliminary data.</text>
</comment>
<evidence type="ECO:0000256" key="1">
    <source>
        <dbReference type="SAM" id="MobiDB-lite"/>
    </source>
</evidence>
<proteinExistence type="predicted"/>
<dbReference type="Proteomes" id="UP000634136">
    <property type="component" value="Unassembled WGS sequence"/>
</dbReference>
<dbReference type="AlphaFoldDB" id="A0A835CGN8"/>
<accession>A0A835CGN8</accession>
<keyword evidence="3" id="KW-1185">Reference proteome</keyword>
<name>A0A835CGN8_9FABA</name>
<gene>
    <name evidence="2" type="ORF">G2W53_003752</name>
</gene>
<feature type="compositionally biased region" description="Basic and acidic residues" evidence="1">
    <location>
        <begin position="11"/>
        <end position="25"/>
    </location>
</feature>
<feature type="region of interest" description="Disordered" evidence="1">
    <location>
        <begin position="1"/>
        <end position="25"/>
    </location>
</feature>
<dbReference type="EMBL" id="JAAIUW010000002">
    <property type="protein sequence ID" value="KAF7841454.1"/>
    <property type="molecule type" value="Genomic_DNA"/>
</dbReference>
<evidence type="ECO:0000313" key="3">
    <source>
        <dbReference type="Proteomes" id="UP000634136"/>
    </source>
</evidence>
<protein>
    <submittedName>
        <fullName evidence="2">Uncharacterized protein</fullName>
    </submittedName>
</protein>